<feature type="domain" description="VWFA" evidence="3">
    <location>
        <begin position="29"/>
        <end position="182"/>
    </location>
</feature>
<evidence type="ECO:0000256" key="1">
    <source>
        <dbReference type="SAM" id="Phobius"/>
    </source>
</evidence>
<dbReference type="Pfam" id="PF06707">
    <property type="entry name" value="DUF1194"/>
    <property type="match status" value="1"/>
</dbReference>
<dbReference type="EMBL" id="NRRL01000094">
    <property type="protein sequence ID" value="MBK1670425.1"/>
    <property type="molecule type" value="Genomic_DNA"/>
</dbReference>
<sequence length="242" mass="24300">MLKKFALSACMAFGLVAATGAQAAPVQTALSIVIDGSGSISSGDFEVQRDAYATVFADASVLKADGSVVINVVQFSSNAQIEQTAIRINNEADRATLIASINAMTQLNGSTAIGDGINLGRSDMDAFLAGLPAAEIATNFSKLIDVSTDAGNNAGASPVVATNDAVGGGYSAVNCLAVGAGNCSFMTGDGQVFSANSFADLQPVLENKVRTELGTIPVPATAALLGLGLIALGAVGRRRLAA</sequence>
<dbReference type="InterPro" id="IPR010607">
    <property type="entry name" value="DUF1194"/>
</dbReference>
<protein>
    <recommendedName>
        <fullName evidence="3">VWFA domain-containing protein</fullName>
    </recommendedName>
</protein>
<evidence type="ECO:0000313" key="4">
    <source>
        <dbReference type="EMBL" id="MBK1670425.1"/>
    </source>
</evidence>
<dbReference type="Proteomes" id="UP001296873">
    <property type="component" value="Unassembled WGS sequence"/>
</dbReference>
<dbReference type="InterPro" id="IPR002035">
    <property type="entry name" value="VWF_A"/>
</dbReference>
<reference evidence="4 5" key="1">
    <citation type="journal article" date="2020" name="Microorganisms">
        <title>Osmotic Adaptation and Compatible Solute Biosynthesis of Phototrophic Bacteria as Revealed from Genome Analyses.</title>
        <authorList>
            <person name="Imhoff J.F."/>
            <person name="Rahn T."/>
            <person name="Kunzel S."/>
            <person name="Keller A."/>
            <person name="Neulinger S.C."/>
        </authorList>
    </citation>
    <scope>NUCLEOTIDE SEQUENCE [LARGE SCALE GENOMIC DNA]</scope>
    <source>
        <strain evidence="4 5">DSM 9895</strain>
    </source>
</reference>
<dbReference type="InterPro" id="IPR036465">
    <property type="entry name" value="vWFA_dom_sf"/>
</dbReference>
<organism evidence="4 5">
    <name type="scientific">Rhodovibrio sodomensis</name>
    <dbReference type="NCBI Taxonomy" id="1088"/>
    <lineage>
        <taxon>Bacteria</taxon>
        <taxon>Pseudomonadati</taxon>
        <taxon>Pseudomonadota</taxon>
        <taxon>Alphaproteobacteria</taxon>
        <taxon>Rhodospirillales</taxon>
        <taxon>Rhodovibrionaceae</taxon>
        <taxon>Rhodovibrio</taxon>
    </lineage>
</organism>
<keyword evidence="1" id="KW-1133">Transmembrane helix</keyword>
<dbReference type="SUPFAM" id="SSF53300">
    <property type="entry name" value="vWA-like"/>
    <property type="match status" value="1"/>
</dbReference>
<evidence type="ECO:0000259" key="3">
    <source>
        <dbReference type="PROSITE" id="PS50234"/>
    </source>
</evidence>
<proteinExistence type="predicted"/>
<keyword evidence="1" id="KW-0472">Membrane</keyword>
<name>A0ABS1DIV7_9PROT</name>
<dbReference type="CDD" id="cd00198">
    <property type="entry name" value="vWFA"/>
    <property type="match status" value="1"/>
</dbReference>
<evidence type="ECO:0000313" key="5">
    <source>
        <dbReference type="Proteomes" id="UP001296873"/>
    </source>
</evidence>
<keyword evidence="5" id="KW-1185">Reference proteome</keyword>
<feature type="transmembrane region" description="Helical" evidence="1">
    <location>
        <begin position="216"/>
        <end position="236"/>
    </location>
</feature>
<feature type="signal peptide" evidence="2">
    <location>
        <begin position="1"/>
        <end position="23"/>
    </location>
</feature>
<keyword evidence="2" id="KW-0732">Signal</keyword>
<dbReference type="Gene3D" id="3.40.50.410">
    <property type="entry name" value="von Willebrand factor, type A domain"/>
    <property type="match status" value="1"/>
</dbReference>
<gene>
    <name evidence="4" type="ORF">CKO28_20585</name>
</gene>
<feature type="chain" id="PRO_5045559921" description="VWFA domain-containing protein" evidence="2">
    <location>
        <begin position="24"/>
        <end position="242"/>
    </location>
</feature>
<keyword evidence="1" id="KW-0812">Transmembrane</keyword>
<dbReference type="PROSITE" id="PS50234">
    <property type="entry name" value="VWFA"/>
    <property type="match status" value="1"/>
</dbReference>
<comment type="caution">
    <text evidence="4">The sequence shown here is derived from an EMBL/GenBank/DDBJ whole genome shotgun (WGS) entry which is preliminary data.</text>
</comment>
<dbReference type="RefSeq" id="WP_200342788.1">
    <property type="nucleotide sequence ID" value="NZ_NRRL01000094.1"/>
</dbReference>
<accession>A0ABS1DIV7</accession>
<evidence type="ECO:0000256" key="2">
    <source>
        <dbReference type="SAM" id="SignalP"/>
    </source>
</evidence>